<feature type="region of interest" description="Disordered" evidence="1">
    <location>
        <begin position="53"/>
        <end position="89"/>
    </location>
</feature>
<dbReference type="AlphaFoldDB" id="A0A1B6FEG2"/>
<accession>A0A1B6FEG2</accession>
<reference evidence="2" key="1">
    <citation type="submission" date="2015-11" db="EMBL/GenBank/DDBJ databases">
        <title>De novo transcriptome assembly of four potential Pierce s Disease insect vectors from Arizona vineyards.</title>
        <authorList>
            <person name="Tassone E.E."/>
        </authorList>
    </citation>
    <scope>NUCLEOTIDE SEQUENCE</scope>
</reference>
<evidence type="ECO:0000256" key="1">
    <source>
        <dbReference type="SAM" id="MobiDB-lite"/>
    </source>
</evidence>
<proteinExistence type="predicted"/>
<sequence length="182" mass="19545">VLPESNPLPKYSSRRAEMLTEGHWRSSYGDAVLSKNFKQDGIAPKQLTLSSAVSHQVGPSIAKDAGQPVESLSEDTLLTPDELPLGNYSVADSMVPEDVETDSSVIKPDKLEDSAFGDLVRTDDQVMSSQFISSDNSSTFHDPVVALDVGLESVKNGMNSSEKTTISEPALNVESLPDTYAV</sequence>
<feature type="region of interest" description="Disordered" evidence="1">
    <location>
        <begin position="159"/>
        <end position="182"/>
    </location>
</feature>
<gene>
    <name evidence="2" type="ORF">g.3583</name>
</gene>
<name>A0A1B6FEG2_9HEMI</name>
<feature type="non-terminal residue" evidence="2">
    <location>
        <position position="1"/>
    </location>
</feature>
<feature type="non-terminal residue" evidence="2">
    <location>
        <position position="182"/>
    </location>
</feature>
<evidence type="ECO:0000313" key="2">
    <source>
        <dbReference type="EMBL" id="JAS48602.1"/>
    </source>
</evidence>
<organism evidence="2">
    <name type="scientific">Cuerna arida</name>
    <dbReference type="NCBI Taxonomy" id="1464854"/>
    <lineage>
        <taxon>Eukaryota</taxon>
        <taxon>Metazoa</taxon>
        <taxon>Ecdysozoa</taxon>
        <taxon>Arthropoda</taxon>
        <taxon>Hexapoda</taxon>
        <taxon>Insecta</taxon>
        <taxon>Pterygota</taxon>
        <taxon>Neoptera</taxon>
        <taxon>Paraneoptera</taxon>
        <taxon>Hemiptera</taxon>
        <taxon>Auchenorrhyncha</taxon>
        <taxon>Membracoidea</taxon>
        <taxon>Cicadellidae</taxon>
        <taxon>Cicadellinae</taxon>
        <taxon>Proconiini</taxon>
        <taxon>Cuerna</taxon>
    </lineage>
</organism>
<dbReference type="EMBL" id="GECZ01021167">
    <property type="protein sequence ID" value="JAS48602.1"/>
    <property type="molecule type" value="Transcribed_RNA"/>
</dbReference>
<protein>
    <submittedName>
        <fullName evidence="2">Uncharacterized protein</fullName>
    </submittedName>
</protein>